<sequence length="326" mass="37770">MNKLTIGIIFSLLLPFNILLAQDAKVLFQEIRWKQGNSQEKKKATELLWERVKYKIQQAAWEGALNDLDKLHLMDSSDHWLYAVRARVYENTYHPLEALNDYRRALVLGGDSTLMLTGMAQSALYLDRYDVALVYLTEAIEYGEKDWSLFSQRGKVYVQLMRYEAAERDFEQAVMLNPDADEVWYHRASLAVGKKEYQKALGFIANARHLSPEKMEYAIMEALILGEAGDLHWAVNSYSSLLERDPVNLVVLNNRALLYMKMNRFTKAMADIEKAIRLAPEQPDLYLSRGLIKEFQFDFEGACQDWLKASELGSKEAENYFYDDCR</sequence>
<dbReference type="InterPro" id="IPR011990">
    <property type="entry name" value="TPR-like_helical_dom_sf"/>
</dbReference>
<name>A0ABP9DHZ2_9BACT</name>
<dbReference type="EMBL" id="BAABJX010000042">
    <property type="protein sequence ID" value="GAA4841119.1"/>
    <property type="molecule type" value="Genomic_DNA"/>
</dbReference>
<evidence type="ECO:0000256" key="2">
    <source>
        <dbReference type="ARBA" id="ARBA00022803"/>
    </source>
</evidence>
<dbReference type="InterPro" id="IPR019734">
    <property type="entry name" value="TPR_rpt"/>
</dbReference>
<dbReference type="PANTHER" id="PTHR44858">
    <property type="entry name" value="TETRATRICOPEPTIDE REPEAT PROTEIN 6"/>
    <property type="match status" value="1"/>
</dbReference>
<organism evidence="4 5">
    <name type="scientific">Algivirga pacifica</name>
    <dbReference type="NCBI Taxonomy" id="1162670"/>
    <lineage>
        <taxon>Bacteria</taxon>
        <taxon>Pseudomonadati</taxon>
        <taxon>Bacteroidota</taxon>
        <taxon>Cytophagia</taxon>
        <taxon>Cytophagales</taxon>
        <taxon>Flammeovirgaceae</taxon>
        <taxon>Algivirga</taxon>
    </lineage>
</organism>
<protein>
    <recommendedName>
        <fullName evidence="6">Tetratricopeptide repeat-containing protein</fullName>
    </recommendedName>
</protein>
<feature type="repeat" description="TPR" evidence="3">
    <location>
        <begin position="147"/>
        <end position="180"/>
    </location>
</feature>
<dbReference type="Gene3D" id="1.25.40.10">
    <property type="entry name" value="Tetratricopeptide repeat domain"/>
    <property type="match status" value="3"/>
</dbReference>
<evidence type="ECO:0000256" key="3">
    <source>
        <dbReference type="PROSITE-ProRule" id="PRU00339"/>
    </source>
</evidence>
<accession>A0ABP9DHZ2</accession>
<comment type="caution">
    <text evidence="4">The sequence shown here is derived from an EMBL/GenBank/DDBJ whole genome shotgun (WGS) entry which is preliminary data.</text>
</comment>
<reference evidence="5" key="1">
    <citation type="journal article" date="2019" name="Int. J. Syst. Evol. Microbiol.">
        <title>The Global Catalogue of Microorganisms (GCM) 10K type strain sequencing project: providing services to taxonomists for standard genome sequencing and annotation.</title>
        <authorList>
            <consortium name="The Broad Institute Genomics Platform"/>
            <consortium name="The Broad Institute Genome Sequencing Center for Infectious Disease"/>
            <person name="Wu L."/>
            <person name="Ma J."/>
        </authorList>
    </citation>
    <scope>NUCLEOTIDE SEQUENCE [LARGE SCALE GENOMIC DNA]</scope>
    <source>
        <strain evidence="5">JCM 18326</strain>
    </source>
</reference>
<dbReference type="PANTHER" id="PTHR44858:SF1">
    <property type="entry name" value="UDP-N-ACETYLGLUCOSAMINE--PEPTIDE N-ACETYLGLUCOSAMINYLTRANSFERASE SPINDLY-RELATED"/>
    <property type="match status" value="1"/>
</dbReference>
<dbReference type="SUPFAM" id="SSF48452">
    <property type="entry name" value="TPR-like"/>
    <property type="match status" value="2"/>
</dbReference>
<dbReference type="Pfam" id="PF00515">
    <property type="entry name" value="TPR_1"/>
    <property type="match status" value="1"/>
</dbReference>
<dbReference type="Pfam" id="PF13432">
    <property type="entry name" value="TPR_16"/>
    <property type="match status" value="1"/>
</dbReference>
<proteinExistence type="predicted"/>
<feature type="repeat" description="TPR" evidence="3">
    <location>
        <begin position="249"/>
        <end position="282"/>
    </location>
</feature>
<evidence type="ECO:0008006" key="6">
    <source>
        <dbReference type="Google" id="ProtNLM"/>
    </source>
</evidence>
<keyword evidence="2 3" id="KW-0802">TPR repeat</keyword>
<evidence type="ECO:0000313" key="5">
    <source>
        <dbReference type="Proteomes" id="UP001500298"/>
    </source>
</evidence>
<dbReference type="PROSITE" id="PS50005">
    <property type="entry name" value="TPR"/>
    <property type="match status" value="2"/>
</dbReference>
<dbReference type="RefSeq" id="WP_345372768.1">
    <property type="nucleotide sequence ID" value="NZ_BAABJX010000042.1"/>
</dbReference>
<keyword evidence="5" id="KW-1185">Reference proteome</keyword>
<gene>
    <name evidence="4" type="ORF">GCM10023331_27650</name>
</gene>
<evidence type="ECO:0000313" key="4">
    <source>
        <dbReference type="EMBL" id="GAA4841119.1"/>
    </source>
</evidence>
<dbReference type="InterPro" id="IPR050498">
    <property type="entry name" value="Ycf3"/>
</dbReference>
<dbReference type="Proteomes" id="UP001500298">
    <property type="component" value="Unassembled WGS sequence"/>
</dbReference>
<keyword evidence="1" id="KW-0677">Repeat</keyword>
<evidence type="ECO:0000256" key="1">
    <source>
        <dbReference type="ARBA" id="ARBA00022737"/>
    </source>
</evidence>
<dbReference type="SMART" id="SM00028">
    <property type="entry name" value="TPR"/>
    <property type="match status" value="7"/>
</dbReference>